<feature type="transmembrane region" description="Helical" evidence="14">
    <location>
        <begin position="227"/>
        <end position="244"/>
    </location>
</feature>
<evidence type="ECO:0000256" key="3">
    <source>
        <dbReference type="ARBA" id="ARBA00012668"/>
    </source>
</evidence>
<dbReference type="SUPFAM" id="SSF52343">
    <property type="entry name" value="Ferredoxin reductase-like, C-terminal NADP-linked domain"/>
    <property type="match status" value="1"/>
</dbReference>
<evidence type="ECO:0000256" key="7">
    <source>
        <dbReference type="ARBA" id="ARBA00022982"/>
    </source>
</evidence>
<dbReference type="InterPro" id="IPR039261">
    <property type="entry name" value="FNR_nucleotide-bd"/>
</dbReference>
<dbReference type="GO" id="GO:0006826">
    <property type="term" value="P:iron ion transport"/>
    <property type="evidence" value="ECO:0007669"/>
    <property type="project" value="TreeGrafter"/>
</dbReference>
<feature type="transmembrane region" description="Helical" evidence="14">
    <location>
        <begin position="256"/>
        <end position="273"/>
    </location>
</feature>
<feature type="transmembrane region" description="Helical" evidence="14">
    <location>
        <begin position="189"/>
        <end position="207"/>
    </location>
</feature>
<sequence>MIEKRHGSSTTAGLGLLQTTRTGDPWRGQAKYSKGITATISIVILVFTFATLWSRWQQHWRSKCADTSRDMAQSPGSSSGKLSRFTAAVRMLAYRRLPAYRIGFINFRLPVLGATLALSAFMLGFTLWTFIVQPYYRVDRSFGSPPLALRSGMMALGLMPFIYVLGSKVNFVSLLIGVSHGKLQVYHQWLARFMLFLATVHAIPFIHQPLADDGVAGLREAFFSDSINTTGVIAYACLFVLSFASMTGIRERCYELFLLVHVPVAIIFLGYMFVHCQALLTSWRYLWATAAMYMLSVFLRFASQLRQNNLLALGKCRIEALPSDLTRMTIESAIRWKPGHHVFVRFPSLSPLSAHPFTIVSLPSPDSHQLMSTIVLMARARNGLTKRLYERAANTQLVHQGMNERELTLSAILDGPYGQDASIASFQHVLLLAGGSGITFVLAALLELSWLWQQKKAATQRVHLIWSIRDAESIGWVREHLLAIYALAPSGALRISIHVSGKNVVVGDLGLPTSWQVQSGSHPDAASEVREMAREASSSSQEETDIEKTPSSPSDAAVEQVNRSRSAVVVVCGPSGMVMDASNAVAGIQADIVRKKLSDLDVSLIAENFGF</sequence>
<comment type="caution">
    <text evidence="16">The sequence shown here is derived from an EMBL/GenBank/DDBJ whole genome shotgun (WGS) entry which is preliminary data.</text>
</comment>
<dbReference type="InterPro" id="IPR017927">
    <property type="entry name" value="FAD-bd_FR_type"/>
</dbReference>
<gene>
    <name evidence="16" type="ORF">UBRO2_00681</name>
</gene>
<keyword evidence="9" id="KW-0560">Oxidoreductase</keyword>
<dbReference type="InterPro" id="IPR013121">
    <property type="entry name" value="Fe_red_NAD-bd_6"/>
</dbReference>
<evidence type="ECO:0000256" key="6">
    <source>
        <dbReference type="ARBA" id="ARBA00022692"/>
    </source>
</evidence>
<dbReference type="SFLD" id="SFLDG01168">
    <property type="entry name" value="Ferric_reductase_subgroup_(FRE"/>
    <property type="match status" value="1"/>
</dbReference>
<keyword evidence="8 14" id="KW-1133">Transmembrane helix</keyword>
<feature type="transmembrane region" description="Helical" evidence="14">
    <location>
        <begin position="152"/>
        <end position="177"/>
    </location>
</feature>
<evidence type="ECO:0000313" key="17">
    <source>
        <dbReference type="Proteomes" id="UP000658997"/>
    </source>
</evidence>
<dbReference type="PANTHER" id="PTHR32361:SF23">
    <property type="entry name" value="FERRIC-CHELATE REDUCTASE"/>
    <property type="match status" value="1"/>
</dbReference>
<organism evidence="16 17">
    <name type="scientific">Ustilago bromivora</name>
    <dbReference type="NCBI Taxonomy" id="307758"/>
    <lineage>
        <taxon>Eukaryota</taxon>
        <taxon>Fungi</taxon>
        <taxon>Dikarya</taxon>
        <taxon>Basidiomycota</taxon>
        <taxon>Ustilaginomycotina</taxon>
        <taxon>Ustilaginomycetes</taxon>
        <taxon>Ustilaginales</taxon>
        <taxon>Ustilaginaceae</taxon>
        <taxon>Ustilago</taxon>
    </lineage>
</organism>
<dbReference type="GO" id="GO:0052851">
    <property type="term" value="F:ferric-chelate reductase (NADPH) activity"/>
    <property type="evidence" value="ECO:0007669"/>
    <property type="project" value="UniProtKB-EC"/>
</dbReference>
<proteinExistence type="inferred from homology"/>
<evidence type="ECO:0000256" key="2">
    <source>
        <dbReference type="ARBA" id="ARBA00006278"/>
    </source>
</evidence>
<keyword evidence="4" id="KW-0813">Transport</keyword>
<evidence type="ECO:0000256" key="1">
    <source>
        <dbReference type="ARBA" id="ARBA00004651"/>
    </source>
</evidence>
<evidence type="ECO:0000256" key="8">
    <source>
        <dbReference type="ARBA" id="ARBA00022989"/>
    </source>
</evidence>
<keyword evidence="11 14" id="KW-0472">Membrane</keyword>
<dbReference type="AlphaFoldDB" id="A0A8H8QHJ2"/>
<dbReference type="Pfam" id="PF08022">
    <property type="entry name" value="FAD_binding_8"/>
    <property type="match status" value="1"/>
</dbReference>
<comment type="subcellular location">
    <subcellularLocation>
        <location evidence="1">Cell membrane</location>
        <topology evidence="1">Multi-pass membrane protein</topology>
    </subcellularLocation>
</comment>
<keyword evidence="5" id="KW-1003">Cell membrane</keyword>
<feature type="transmembrane region" description="Helical" evidence="14">
    <location>
        <begin position="111"/>
        <end position="132"/>
    </location>
</feature>
<dbReference type="PANTHER" id="PTHR32361">
    <property type="entry name" value="FERRIC/CUPRIC REDUCTASE TRANSMEMBRANE COMPONENT"/>
    <property type="match status" value="1"/>
</dbReference>
<evidence type="ECO:0000256" key="10">
    <source>
        <dbReference type="ARBA" id="ARBA00023065"/>
    </source>
</evidence>
<evidence type="ECO:0000256" key="14">
    <source>
        <dbReference type="SAM" id="Phobius"/>
    </source>
</evidence>
<keyword evidence="10" id="KW-0406">Ion transport</keyword>
<dbReference type="GO" id="GO:0005886">
    <property type="term" value="C:plasma membrane"/>
    <property type="evidence" value="ECO:0007669"/>
    <property type="project" value="UniProtKB-SubCell"/>
</dbReference>
<dbReference type="EC" id="1.16.1.9" evidence="3"/>
<evidence type="ECO:0000256" key="12">
    <source>
        <dbReference type="ARBA" id="ARBA00048483"/>
    </source>
</evidence>
<feature type="domain" description="FAD-binding FR-type" evidence="15">
    <location>
        <begin position="308"/>
        <end position="423"/>
    </location>
</feature>
<dbReference type="GO" id="GO:0006879">
    <property type="term" value="P:intracellular iron ion homeostasis"/>
    <property type="evidence" value="ECO:0007669"/>
    <property type="project" value="TreeGrafter"/>
</dbReference>
<keyword evidence="17" id="KW-1185">Reference proteome</keyword>
<name>A0A8H8QHJ2_9BASI</name>
<evidence type="ECO:0000256" key="13">
    <source>
        <dbReference type="SAM" id="MobiDB-lite"/>
    </source>
</evidence>
<dbReference type="GO" id="GO:0015677">
    <property type="term" value="P:copper ion import"/>
    <property type="evidence" value="ECO:0007669"/>
    <property type="project" value="TreeGrafter"/>
</dbReference>
<evidence type="ECO:0000259" key="15">
    <source>
        <dbReference type="PROSITE" id="PS51384"/>
    </source>
</evidence>
<feature type="region of interest" description="Disordered" evidence="13">
    <location>
        <begin position="535"/>
        <end position="559"/>
    </location>
</feature>
<keyword evidence="6 14" id="KW-0812">Transmembrane</keyword>
<comment type="similarity">
    <text evidence="2">Belongs to the ferric reductase (FRE) family.</text>
</comment>
<dbReference type="Gene3D" id="3.40.50.80">
    <property type="entry name" value="Nucleotide-binding domain of ferredoxin-NADP reductase (FNR) module"/>
    <property type="match status" value="1"/>
</dbReference>
<dbReference type="InterPro" id="IPR013112">
    <property type="entry name" value="FAD-bd_8"/>
</dbReference>
<evidence type="ECO:0000256" key="5">
    <source>
        <dbReference type="ARBA" id="ARBA00022475"/>
    </source>
</evidence>
<feature type="transmembrane region" description="Helical" evidence="14">
    <location>
        <begin position="429"/>
        <end position="452"/>
    </location>
</feature>
<evidence type="ECO:0000256" key="9">
    <source>
        <dbReference type="ARBA" id="ARBA00023002"/>
    </source>
</evidence>
<evidence type="ECO:0000256" key="4">
    <source>
        <dbReference type="ARBA" id="ARBA00022448"/>
    </source>
</evidence>
<dbReference type="SUPFAM" id="SSF63380">
    <property type="entry name" value="Riboflavin synthase domain-like"/>
    <property type="match status" value="1"/>
</dbReference>
<dbReference type="SFLD" id="SFLDS00052">
    <property type="entry name" value="Ferric_Reductase_Domain"/>
    <property type="match status" value="1"/>
</dbReference>
<dbReference type="CDD" id="cd06186">
    <property type="entry name" value="NOX_Duox_like_FAD_NADP"/>
    <property type="match status" value="1"/>
</dbReference>
<dbReference type="InterPro" id="IPR013130">
    <property type="entry name" value="Fe3_Rdtase_TM_dom"/>
</dbReference>
<dbReference type="Proteomes" id="UP000658997">
    <property type="component" value="Unassembled WGS sequence"/>
</dbReference>
<feature type="transmembrane region" description="Helical" evidence="14">
    <location>
        <begin position="285"/>
        <end position="302"/>
    </location>
</feature>
<dbReference type="EMBL" id="ULHB01000007">
    <property type="protein sequence ID" value="SYW75447.1"/>
    <property type="molecule type" value="Genomic_DNA"/>
</dbReference>
<dbReference type="InterPro" id="IPR017938">
    <property type="entry name" value="Riboflavin_synthase-like_b-brl"/>
</dbReference>
<accession>A0A8H8QHJ2</accession>
<protein>
    <recommendedName>
        <fullName evidence="3">ferric-chelate reductase (NADPH)</fullName>
        <ecNumber evidence="3">1.16.1.9</ecNumber>
    </recommendedName>
</protein>
<dbReference type="Pfam" id="PF08030">
    <property type="entry name" value="NAD_binding_6"/>
    <property type="match status" value="1"/>
</dbReference>
<dbReference type="PROSITE" id="PS51384">
    <property type="entry name" value="FAD_FR"/>
    <property type="match status" value="1"/>
</dbReference>
<keyword evidence="7" id="KW-0249">Electron transport</keyword>
<dbReference type="Pfam" id="PF01794">
    <property type="entry name" value="Ferric_reduct"/>
    <property type="match status" value="1"/>
</dbReference>
<reference evidence="16" key="1">
    <citation type="submission" date="2018-08" db="EMBL/GenBank/DDBJ databases">
        <authorList>
            <person name="Guldener U."/>
        </authorList>
    </citation>
    <scope>NUCLEOTIDE SEQUENCE</scope>
    <source>
        <strain evidence="16">UB2</strain>
    </source>
</reference>
<dbReference type="InterPro" id="IPR051410">
    <property type="entry name" value="Ferric/Cupric_Reductase"/>
</dbReference>
<evidence type="ECO:0000313" key="16">
    <source>
        <dbReference type="EMBL" id="SYW75447.1"/>
    </source>
</evidence>
<evidence type="ECO:0000256" key="11">
    <source>
        <dbReference type="ARBA" id="ARBA00023136"/>
    </source>
</evidence>
<comment type="catalytic activity">
    <reaction evidence="12">
        <text>2 a Fe(II)-siderophore + NADP(+) + H(+) = 2 a Fe(III)-siderophore + NADPH</text>
        <dbReference type="Rhea" id="RHEA:28795"/>
        <dbReference type="Rhea" id="RHEA-COMP:11342"/>
        <dbReference type="Rhea" id="RHEA-COMP:11344"/>
        <dbReference type="ChEBI" id="CHEBI:15378"/>
        <dbReference type="ChEBI" id="CHEBI:29033"/>
        <dbReference type="ChEBI" id="CHEBI:29034"/>
        <dbReference type="ChEBI" id="CHEBI:57783"/>
        <dbReference type="ChEBI" id="CHEBI:58349"/>
        <dbReference type="EC" id="1.16.1.9"/>
    </reaction>
</comment>
<feature type="transmembrane region" description="Helical" evidence="14">
    <location>
        <begin position="35"/>
        <end position="53"/>
    </location>
</feature>